<keyword evidence="1" id="KW-0472">Membrane</keyword>
<dbReference type="Pfam" id="PF00563">
    <property type="entry name" value="EAL"/>
    <property type="match status" value="1"/>
</dbReference>
<name>A0A9D9EA77_9SPIR</name>
<reference evidence="3" key="2">
    <citation type="journal article" date="2021" name="PeerJ">
        <title>Extensive microbial diversity within the chicken gut microbiome revealed by metagenomics and culture.</title>
        <authorList>
            <person name="Gilroy R."/>
            <person name="Ravi A."/>
            <person name="Getino M."/>
            <person name="Pursley I."/>
            <person name="Horton D.L."/>
            <person name="Alikhan N.F."/>
            <person name="Baker D."/>
            <person name="Gharbi K."/>
            <person name="Hall N."/>
            <person name="Watson M."/>
            <person name="Adriaenssens E.M."/>
            <person name="Foster-Nyarko E."/>
            <person name="Jarju S."/>
            <person name="Secka A."/>
            <person name="Antonio M."/>
            <person name="Oren A."/>
            <person name="Chaudhuri R.R."/>
            <person name="La Ragione R."/>
            <person name="Hildebrand F."/>
            <person name="Pallen M.J."/>
        </authorList>
    </citation>
    <scope>NUCLEOTIDE SEQUENCE</scope>
    <source>
        <strain evidence="3">11167</strain>
    </source>
</reference>
<gene>
    <name evidence="3" type="ORF">IAC42_04210</name>
</gene>
<protein>
    <submittedName>
        <fullName evidence="3">EAL domain-containing protein</fullName>
    </submittedName>
</protein>
<evidence type="ECO:0000313" key="4">
    <source>
        <dbReference type="Proteomes" id="UP000823633"/>
    </source>
</evidence>
<reference evidence="3" key="1">
    <citation type="submission" date="2020-10" db="EMBL/GenBank/DDBJ databases">
        <authorList>
            <person name="Gilroy R."/>
        </authorList>
    </citation>
    <scope>NUCLEOTIDE SEQUENCE</scope>
    <source>
        <strain evidence="3">11167</strain>
    </source>
</reference>
<dbReference type="PANTHER" id="PTHR33121">
    <property type="entry name" value="CYCLIC DI-GMP PHOSPHODIESTERASE PDEF"/>
    <property type="match status" value="1"/>
</dbReference>
<accession>A0A9D9EA77</accession>
<dbReference type="InterPro" id="IPR001633">
    <property type="entry name" value="EAL_dom"/>
</dbReference>
<dbReference type="GO" id="GO:0071111">
    <property type="term" value="F:cyclic-guanylate-specific phosphodiesterase activity"/>
    <property type="evidence" value="ECO:0007669"/>
    <property type="project" value="InterPro"/>
</dbReference>
<dbReference type="InterPro" id="IPR035919">
    <property type="entry name" value="EAL_sf"/>
</dbReference>
<dbReference type="PANTHER" id="PTHR33121:SF70">
    <property type="entry name" value="SIGNALING PROTEIN YKOW"/>
    <property type="match status" value="1"/>
</dbReference>
<sequence length="656" mass="72921">MVDFNIVLSDVTVMAIIVAMAVYLKGERELYEGPRAFSFAVLLASSFLTLALCMAVDLLILGFYSLPRPAAIGLYSLHYLSTQVLACIYMVYMVRDGSLAEPHSQAPRVTRRLAAAYIVLSAFLLAVNAFTGFMFTCEDEGRHISFSPAFILWFLIILATALTLVLILQRQRRGLMPQFRRTLSYLVPFMLLDILLQSFFPLLQLMAPLIMVCLFFSFMELTSMSFLVDSRCGCGNVNMLTSSLGYHFSTDARFSVISVEVTDWPRLVRDTDIAVLEEAMCALANRMKDLDDVLQVFRMAYNRFALIGPDVASPACRQLCIALARLAEGFHAGEPGGQVYIQAMLLPCPVVAGSVGEVHAMLSFFSAAKFDFALESHAWYSTHNGSFSLVVCDLKLKDAMNRKRHIVNLLKEASAQGLFELDWQPVFDRDGRFASFAEGLVRLYDRRHGRYVQPDEFIPVAETEGFIDEITDAVLGRGAALTALCRSRNIEPPVLSINLSSRQFYNPSLEERLLSSGIEPHKLRIELTEGSLIEDFQTAKEVMARLSAKGIGFALDDFGSGYAGLSRYMALSFDCVKIDRSLLEAAMSSGRNDVLLRSLASCFTSLGMLVVLEGVEDEDCFSYASSFPEGVLIQGYRCASPMDQDSFISFLEENAR</sequence>
<evidence type="ECO:0000313" key="3">
    <source>
        <dbReference type="EMBL" id="MBO8442943.1"/>
    </source>
</evidence>
<feature type="domain" description="EAL" evidence="2">
    <location>
        <begin position="403"/>
        <end position="655"/>
    </location>
</feature>
<keyword evidence="1" id="KW-0812">Transmembrane</keyword>
<comment type="caution">
    <text evidence="3">The sequence shown here is derived from an EMBL/GenBank/DDBJ whole genome shotgun (WGS) entry which is preliminary data.</text>
</comment>
<proteinExistence type="predicted"/>
<evidence type="ECO:0000256" key="1">
    <source>
        <dbReference type="SAM" id="Phobius"/>
    </source>
</evidence>
<feature type="transmembrane region" description="Helical" evidence="1">
    <location>
        <begin position="6"/>
        <end position="24"/>
    </location>
</feature>
<feature type="transmembrane region" description="Helical" evidence="1">
    <location>
        <begin position="113"/>
        <end position="135"/>
    </location>
</feature>
<evidence type="ECO:0000259" key="2">
    <source>
        <dbReference type="PROSITE" id="PS50883"/>
    </source>
</evidence>
<organism evidence="3 4">
    <name type="scientific">Candidatus Aphodenecus pullistercoris</name>
    <dbReference type="NCBI Taxonomy" id="2840669"/>
    <lineage>
        <taxon>Bacteria</taxon>
        <taxon>Pseudomonadati</taxon>
        <taxon>Spirochaetota</taxon>
        <taxon>Spirochaetia</taxon>
        <taxon>Spirochaetales</taxon>
        <taxon>Candidatus Aphodenecus</taxon>
    </lineage>
</organism>
<dbReference type="Gene3D" id="3.20.20.450">
    <property type="entry name" value="EAL domain"/>
    <property type="match status" value="1"/>
</dbReference>
<keyword evidence="1" id="KW-1133">Transmembrane helix</keyword>
<dbReference type="EMBL" id="JADIMU010000026">
    <property type="protein sequence ID" value="MBO8442943.1"/>
    <property type="molecule type" value="Genomic_DNA"/>
</dbReference>
<feature type="transmembrane region" description="Helical" evidence="1">
    <location>
        <begin position="147"/>
        <end position="168"/>
    </location>
</feature>
<dbReference type="InterPro" id="IPR050706">
    <property type="entry name" value="Cyclic-di-GMP_PDE-like"/>
</dbReference>
<feature type="transmembrane region" description="Helical" evidence="1">
    <location>
        <begin position="36"/>
        <end position="64"/>
    </location>
</feature>
<dbReference type="AlphaFoldDB" id="A0A9D9EA77"/>
<dbReference type="SMART" id="SM00052">
    <property type="entry name" value="EAL"/>
    <property type="match status" value="1"/>
</dbReference>
<dbReference type="Proteomes" id="UP000823633">
    <property type="component" value="Unassembled WGS sequence"/>
</dbReference>
<dbReference type="PROSITE" id="PS50883">
    <property type="entry name" value="EAL"/>
    <property type="match status" value="1"/>
</dbReference>
<feature type="transmembrane region" description="Helical" evidence="1">
    <location>
        <begin position="189"/>
        <end position="218"/>
    </location>
</feature>
<dbReference type="CDD" id="cd01948">
    <property type="entry name" value="EAL"/>
    <property type="match status" value="1"/>
</dbReference>
<feature type="transmembrane region" description="Helical" evidence="1">
    <location>
        <begin position="70"/>
        <end position="92"/>
    </location>
</feature>
<dbReference type="SUPFAM" id="SSF141868">
    <property type="entry name" value="EAL domain-like"/>
    <property type="match status" value="1"/>
</dbReference>